<keyword evidence="3" id="KW-0812">Transmembrane</keyword>
<dbReference type="Gene3D" id="2.60.120.260">
    <property type="entry name" value="Galactose-binding domain-like"/>
    <property type="match status" value="1"/>
</dbReference>
<evidence type="ECO:0000256" key="2">
    <source>
        <dbReference type="ARBA" id="ARBA00023157"/>
    </source>
</evidence>
<dbReference type="InterPro" id="IPR013320">
    <property type="entry name" value="ConA-like_dom_sf"/>
</dbReference>
<evidence type="ECO:0000256" key="3">
    <source>
        <dbReference type="SAM" id="Phobius"/>
    </source>
</evidence>
<dbReference type="GO" id="GO:0005975">
    <property type="term" value="P:carbohydrate metabolic process"/>
    <property type="evidence" value="ECO:0007669"/>
    <property type="project" value="UniProtKB-ARBA"/>
</dbReference>
<evidence type="ECO:0000256" key="1">
    <source>
        <dbReference type="ARBA" id="ARBA00022729"/>
    </source>
</evidence>
<name>A0A7W7SXF7_9ACTN</name>
<dbReference type="RefSeq" id="WP_184537021.1">
    <property type="nucleotide sequence ID" value="NZ_JACHJW010000001.1"/>
</dbReference>
<dbReference type="Proteomes" id="UP000578819">
    <property type="component" value="Unassembled WGS sequence"/>
</dbReference>
<keyword evidence="3" id="KW-1133">Transmembrane helix</keyword>
<comment type="caution">
    <text evidence="5">The sequence shown here is derived from an EMBL/GenBank/DDBJ whole genome shotgun (WGS) entry which is preliminary data.</text>
</comment>
<feature type="transmembrane region" description="Helical" evidence="3">
    <location>
        <begin position="52"/>
        <end position="75"/>
    </location>
</feature>
<dbReference type="AlphaFoldDB" id="A0A7W7SXF7"/>
<keyword evidence="1" id="KW-0732">Signal</keyword>
<dbReference type="SMART" id="SM00560">
    <property type="entry name" value="LamGL"/>
    <property type="match status" value="1"/>
</dbReference>
<dbReference type="InterPro" id="IPR013783">
    <property type="entry name" value="Ig-like_fold"/>
</dbReference>
<keyword evidence="6" id="KW-1185">Reference proteome</keyword>
<evidence type="ECO:0000259" key="4">
    <source>
        <dbReference type="SMART" id="SM00560"/>
    </source>
</evidence>
<dbReference type="Gene3D" id="2.60.120.200">
    <property type="match status" value="1"/>
</dbReference>
<dbReference type="InterPro" id="IPR006558">
    <property type="entry name" value="LamG-like"/>
</dbReference>
<evidence type="ECO:0000313" key="6">
    <source>
        <dbReference type="Proteomes" id="UP000578819"/>
    </source>
</evidence>
<protein>
    <recommendedName>
        <fullName evidence="4">LamG-like jellyroll fold domain-containing protein</fullName>
    </recommendedName>
</protein>
<keyword evidence="2" id="KW-1015">Disulfide bond</keyword>
<sequence length="1135" mass="120026">MVAVCDRPFTAALRDRLWFPRCLFRSSGVMVGLGWPSGHAAVGRRRRLRRRFGITVAAVLVGTVAPVGVASQALAETSATPPMVDQLSASDEASAMALAYRTRKPVEVSGMTSEAGRTWALPDGTFKSELHVGPERTRNEAGSWVDVDLTLERKPDGSVAPKAHPRGLSLSGARGAGADGLVSLGLGDAQVRLGWRGELPEPVLDGEKATYVEVKPGVDLVVEAGRTGFEYFLVVKTPEAAAGLATVSMPWNTGSLEPVVVAGRSAAGLRSTAGSTPVVVSEAIMWDARVSPTTGEPVHTSDVQVATEANQSGGTDLVLTPDPAFYTDPQVTYPVTIDPKVNLNPAFDGYVQDTILNTDKSGEKDLRLGFSDDASEGCGSGCKARSFLSFHGMEAYRGATVVSAELFLWNFHSWSCTATEWQAWTTSFVNHTARWGSQPTWRALDGKSTGTKGYGTGSCGDGWVSVSVKKTFQGAFSSTDSTANVGLRATSESNHDGWKKFNSFEAASNRPYVTLVYNRPPNVPTGLKVDSCYSACASPAVVRSGTPELTATVSDPDAGVLRTEYEVFDNAKATQVAKSGTAVTGVTSGTGRPWRVVPSAGAALPDGTYHWRARACDSYVCGVYSAWFTFTVNTQDVSLPVVTATPYAEKSTGTWNGGPGQPGAFTFAPASGTTGMAEYLYSLNGGNYVMVPAGQAQAEQLTENQQQVSTDLTGFTAMAYLTMVRSTEHGHDSPSSLKLTPTPTGCCAGANGDTFASIGDDYGAMRLGMQAGKRYAISAWIYVPAATGLSPLDSRGLSIVPSYKDNGVYTDAMSLKPTAVDTWQKLSTVMTIPTTATDAFVRLYNGFPTGSNKSVFWDDMSVREVIGDTGVETIMPARDGLNRLEVWARNTAGTTSDPRVYDFLVTPSAGSWNWTLDEPAGATVANSVPDTFPADVSGTGVSWQPAGKVGTGAVTLDGNGQLATRSPVLDTTAPAGFTVAAWVRATDTSTAHTAISQDGVNTSMFRLGLRKDRDLDGDEVLDAEWCFTVIAADTADAAETSACTTEYVIEGDWVSLVGIYDKSASKIRLYVNGTDNLGGVVAEADFSSGWSATGVFAMGRAWSGATAGRWVGDLDHVYAAQRVWGSSDIDRFANR</sequence>
<accession>A0A7W7SXF7</accession>
<dbReference type="NCBIfam" id="NF033679">
    <property type="entry name" value="DNRLRE_dom"/>
    <property type="match status" value="1"/>
</dbReference>
<reference evidence="5 6" key="1">
    <citation type="submission" date="2020-08" db="EMBL/GenBank/DDBJ databases">
        <title>Sequencing the genomes of 1000 actinobacteria strains.</title>
        <authorList>
            <person name="Klenk H.-P."/>
        </authorList>
    </citation>
    <scope>NUCLEOTIDE SEQUENCE [LARGE SCALE GENOMIC DNA]</scope>
    <source>
        <strain evidence="5 6">DSM 45886</strain>
    </source>
</reference>
<keyword evidence="3" id="KW-0472">Membrane</keyword>
<feature type="domain" description="LamG-like jellyroll fold" evidence="4">
    <location>
        <begin position="975"/>
        <end position="1127"/>
    </location>
</feature>
<dbReference type="Gene3D" id="2.60.40.10">
    <property type="entry name" value="Immunoglobulins"/>
    <property type="match status" value="1"/>
</dbReference>
<dbReference type="EMBL" id="JACHJW010000001">
    <property type="protein sequence ID" value="MBB4961425.1"/>
    <property type="molecule type" value="Genomic_DNA"/>
</dbReference>
<proteinExistence type="predicted"/>
<gene>
    <name evidence="5" type="ORF">FHR38_005158</name>
</gene>
<evidence type="ECO:0000313" key="5">
    <source>
        <dbReference type="EMBL" id="MBB4961425.1"/>
    </source>
</evidence>
<dbReference type="Pfam" id="PF13385">
    <property type="entry name" value="Laminin_G_3"/>
    <property type="match status" value="1"/>
</dbReference>
<organism evidence="5 6">
    <name type="scientific">Micromonospora polyrhachis</name>
    <dbReference type="NCBI Taxonomy" id="1282883"/>
    <lineage>
        <taxon>Bacteria</taxon>
        <taxon>Bacillati</taxon>
        <taxon>Actinomycetota</taxon>
        <taxon>Actinomycetes</taxon>
        <taxon>Micromonosporales</taxon>
        <taxon>Micromonosporaceae</taxon>
        <taxon>Micromonospora</taxon>
    </lineage>
</organism>
<dbReference type="SUPFAM" id="SSF49899">
    <property type="entry name" value="Concanavalin A-like lectins/glucanases"/>
    <property type="match status" value="1"/>
</dbReference>